<dbReference type="PANTHER" id="PTHR43236:SF2">
    <property type="entry name" value="BLL0069 PROTEIN"/>
    <property type="match status" value="1"/>
</dbReference>
<dbReference type="InterPro" id="IPR010359">
    <property type="entry name" value="IrrE_HExxH"/>
</dbReference>
<evidence type="ECO:0000313" key="2">
    <source>
        <dbReference type="EMBL" id="MCP1388153.1"/>
    </source>
</evidence>
<keyword evidence="3" id="KW-1185">Reference proteome</keyword>
<evidence type="ECO:0000259" key="1">
    <source>
        <dbReference type="Pfam" id="PF06114"/>
    </source>
</evidence>
<dbReference type="EMBL" id="JAMFTQ010000010">
    <property type="protein sequence ID" value="MCP1388153.1"/>
    <property type="molecule type" value="Genomic_DNA"/>
</dbReference>
<proteinExistence type="predicted"/>
<organism evidence="2 3">
    <name type="scientific">Corynebacterium stercoris</name>
    <dbReference type="NCBI Taxonomy" id="2943490"/>
    <lineage>
        <taxon>Bacteria</taxon>
        <taxon>Bacillati</taxon>
        <taxon>Actinomycetota</taxon>
        <taxon>Actinomycetes</taxon>
        <taxon>Mycobacteriales</taxon>
        <taxon>Corynebacteriaceae</taxon>
        <taxon>Corynebacterium</taxon>
    </lineage>
</organism>
<dbReference type="RefSeq" id="WP_253578353.1">
    <property type="nucleotide sequence ID" value="NZ_JAMFTQ010000010.1"/>
</dbReference>
<dbReference type="Pfam" id="PF06114">
    <property type="entry name" value="Peptidase_M78"/>
    <property type="match status" value="1"/>
</dbReference>
<feature type="domain" description="IrrE N-terminal-like" evidence="1">
    <location>
        <begin position="143"/>
        <end position="269"/>
    </location>
</feature>
<gene>
    <name evidence="2" type="ORF">M5J20_08125</name>
</gene>
<protein>
    <submittedName>
        <fullName evidence="2">ImmA/IrrE family metallo-endopeptidase</fullName>
    </submittedName>
</protein>
<reference evidence="2" key="1">
    <citation type="submission" date="2022-05" db="EMBL/GenBank/DDBJ databases">
        <title>Corynebacterium sp. TA-R-1 sp. nov., isolated from human feces.</title>
        <authorList>
            <person name="Shamsuzzaman M."/>
            <person name="Dahal R.H."/>
        </authorList>
    </citation>
    <scope>NUCLEOTIDE SEQUENCE</scope>
    <source>
        <strain evidence="2">TA-R-1</strain>
    </source>
</reference>
<dbReference type="InterPro" id="IPR052345">
    <property type="entry name" value="Rad_response_metalloprotease"/>
</dbReference>
<comment type="caution">
    <text evidence="2">The sequence shown here is derived from an EMBL/GenBank/DDBJ whole genome shotgun (WGS) entry which is preliminary data.</text>
</comment>
<dbReference type="PANTHER" id="PTHR43236">
    <property type="entry name" value="ANTITOXIN HIGA1"/>
    <property type="match status" value="1"/>
</dbReference>
<dbReference type="Gene3D" id="1.10.10.2910">
    <property type="match status" value="1"/>
</dbReference>
<dbReference type="Proteomes" id="UP001204000">
    <property type="component" value="Unassembled WGS sequence"/>
</dbReference>
<name>A0ABT1G513_9CORY</name>
<sequence>MTDEELNKRFPKIQDWIDGEAQPTLRQARELADRARLPFGRLLLLEPSGEEVGIADFRTVDNTILERFSPDLREIILKSQQRLAWYSEYAIEEGIDPPALFNSAREGVHIADVAATVRESFGFEHENPLPGPDRVLTLTRAMENSGILVSRNSVVEHSNKRKLDTNEFRGFTIEDDGFCLVFVNATDSKSAQLFSLAHELGHVVFGAPGLSDHSDHLKVERRCNRFASEFIAPEIAVRSQHDPEQSLVQIVEILAPRFGMSREAMLWRLVELDLRDRDEATEILPSLQLGRGEQVRRAEGGPSFHVLVRSRVGGRFFDTVTRAAQTGKISEAEAARYLGVKTYESYTKMVRANEVNREAV</sequence>
<evidence type="ECO:0000313" key="3">
    <source>
        <dbReference type="Proteomes" id="UP001204000"/>
    </source>
</evidence>
<accession>A0ABT1G513</accession>